<sequence length="601" mass="69677">MNLNKSKNDCQRKKILIDKGIKQAWNRRYSNQVHSGVRVKIQRKDNQQIQSKSTLSDTTNHIQSILKRLWIESETSVLNQKPVLNNSFLEKNMISIGIQTAGIRKIDQQTSCNIIRPIVEKNRSSSTSLSETLTSDENSTCMNNSLTETSTVSSTTSNTKKNKNRNNNAIDNDIECNDNQITIKEFITEKSKIQVSNNQQDITHGYPQSSLLSRKKRFFDRFLNLFSFLQLSSFKQDQICIPINPVITDADQNKGNKIVQPPTSRCRRRPKNRNFNCNSLIQPKTNYTQIETEENSSSKLNNYLEQKNSKYSKSDTSILINKQINNSHSQKRRLCRSNKINRRKYKYRRHRKKQKYIQSSHSQLTISSTGNNQSKLHNEEKLEVKQISFTHSDTEKNPSEKCNDNLTTEVIPSNDYQHYSFHSSIDSIRLRVKNKNLISTLSKSNIPQRSIDHVDDEIQIHQMNLVNEFKSLLEQTKNIHINNNALDDDLSINTSPIPFKKNIEVGKNQNENKYQRTSILSSDSHSILTENKSIDMSQEIQEQNKIIQEGVEQLIRYQKYARQYKLKSNKAVKQFLIKSKALSSESLYKLSINNEPYLIHK</sequence>
<evidence type="ECO:0000313" key="3">
    <source>
        <dbReference type="Proteomes" id="UP000663844"/>
    </source>
</evidence>
<gene>
    <name evidence="2" type="ORF">OXD698_LOCUS28746</name>
</gene>
<dbReference type="AlphaFoldDB" id="A0A819N2F3"/>
<reference evidence="2" key="1">
    <citation type="submission" date="2021-02" db="EMBL/GenBank/DDBJ databases">
        <authorList>
            <person name="Nowell W R."/>
        </authorList>
    </citation>
    <scope>NUCLEOTIDE SEQUENCE</scope>
</reference>
<protein>
    <submittedName>
        <fullName evidence="2">Uncharacterized protein</fullName>
    </submittedName>
</protein>
<comment type="caution">
    <text evidence="2">The sequence shown here is derived from an EMBL/GenBank/DDBJ whole genome shotgun (WGS) entry which is preliminary data.</text>
</comment>
<dbReference type="Proteomes" id="UP000663844">
    <property type="component" value="Unassembled WGS sequence"/>
</dbReference>
<feature type="region of interest" description="Disordered" evidence="1">
    <location>
        <begin position="346"/>
        <end position="374"/>
    </location>
</feature>
<name>A0A819N2F3_9BILA</name>
<accession>A0A819N2F3</accession>
<feature type="region of interest" description="Disordered" evidence="1">
    <location>
        <begin position="145"/>
        <end position="166"/>
    </location>
</feature>
<feature type="compositionally biased region" description="Low complexity" evidence="1">
    <location>
        <begin position="145"/>
        <end position="159"/>
    </location>
</feature>
<dbReference type="EMBL" id="CAJOAZ010003138">
    <property type="protein sequence ID" value="CAF3987418.1"/>
    <property type="molecule type" value="Genomic_DNA"/>
</dbReference>
<feature type="compositionally biased region" description="Basic residues" evidence="1">
    <location>
        <begin position="346"/>
        <end position="355"/>
    </location>
</feature>
<proteinExistence type="predicted"/>
<evidence type="ECO:0000256" key="1">
    <source>
        <dbReference type="SAM" id="MobiDB-lite"/>
    </source>
</evidence>
<feature type="compositionally biased region" description="Polar residues" evidence="1">
    <location>
        <begin position="357"/>
        <end position="374"/>
    </location>
</feature>
<organism evidence="2 3">
    <name type="scientific">Adineta steineri</name>
    <dbReference type="NCBI Taxonomy" id="433720"/>
    <lineage>
        <taxon>Eukaryota</taxon>
        <taxon>Metazoa</taxon>
        <taxon>Spiralia</taxon>
        <taxon>Gnathifera</taxon>
        <taxon>Rotifera</taxon>
        <taxon>Eurotatoria</taxon>
        <taxon>Bdelloidea</taxon>
        <taxon>Adinetida</taxon>
        <taxon>Adinetidae</taxon>
        <taxon>Adineta</taxon>
    </lineage>
</organism>
<evidence type="ECO:0000313" key="2">
    <source>
        <dbReference type="EMBL" id="CAF3987418.1"/>
    </source>
</evidence>